<keyword evidence="2" id="KW-1185">Reference proteome</keyword>
<proteinExistence type="predicted"/>
<name>A0A917EXP5_9MICO</name>
<dbReference type="RefSeq" id="WP_203585883.1">
    <property type="nucleotide sequence ID" value="NZ_BMGP01000002.1"/>
</dbReference>
<protein>
    <recommendedName>
        <fullName evidence="3">RES domain-containing protein</fullName>
    </recommendedName>
</protein>
<dbReference type="AlphaFoldDB" id="A0A917EXP5"/>
<dbReference type="EMBL" id="BMGP01000002">
    <property type="protein sequence ID" value="GGF19648.1"/>
    <property type="molecule type" value="Genomic_DNA"/>
</dbReference>
<organism evidence="1 2">
    <name type="scientific">Subtercola lobariae</name>
    <dbReference type="NCBI Taxonomy" id="1588641"/>
    <lineage>
        <taxon>Bacteria</taxon>
        <taxon>Bacillati</taxon>
        <taxon>Actinomycetota</taxon>
        <taxon>Actinomycetes</taxon>
        <taxon>Micrococcales</taxon>
        <taxon>Microbacteriaceae</taxon>
        <taxon>Subtercola</taxon>
    </lineage>
</organism>
<evidence type="ECO:0000313" key="1">
    <source>
        <dbReference type="EMBL" id="GGF19648.1"/>
    </source>
</evidence>
<evidence type="ECO:0000313" key="2">
    <source>
        <dbReference type="Proteomes" id="UP000598775"/>
    </source>
</evidence>
<gene>
    <name evidence="1" type="ORF">GCM10011399_11570</name>
</gene>
<reference evidence="1 2" key="1">
    <citation type="journal article" date="2014" name="Int. J. Syst. Evol. Microbiol.">
        <title>Complete genome sequence of Corynebacterium casei LMG S-19264T (=DSM 44701T), isolated from a smear-ripened cheese.</title>
        <authorList>
            <consortium name="US DOE Joint Genome Institute (JGI-PGF)"/>
            <person name="Walter F."/>
            <person name="Albersmeier A."/>
            <person name="Kalinowski J."/>
            <person name="Ruckert C."/>
        </authorList>
    </citation>
    <scope>NUCLEOTIDE SEQUENCE [LARGE SCALE GENOMIC DNA]</scope>
    <source>
        <strain evidence="1 2">CGMCC 1.12976</strain>
    </source>
</reference>
<accession>A0A917EXP5</accession>
<comment type="caution">
    <text evidence="1">The sequence shown here is derived from an EMBL/GenBank/DDBJ whole genome shotgun (WGS) entry which is preliminary data.</text>
</comment>
<evidence type="ECO:0008006" key="3">
    <source>
        <dbReference type="Google" id="ProtNLM"/>
    </source>
</evidence>
<sequence length="95" mass="10462">MAQTLEALQVENLDVSLVRGANRLLTRAMSQWAYAASNDDGVLCYSGIRYGSRLGDYECWAVFAGTQLDELSAQSIEKSNEDLQSTARVFGLTIH</sequence>
<dbReference type="Proteomes" id="UP000598775">
    <property type="component" value="Unassembled WGS sequence"/>
</dbReference>